<reference evidence="2 3" key="1">
    <citation type="submission" date="2019-03" db="EMBL/GenBank/DDBJ databases">
        <title>Genomic Encyclopedia of Type Strains, Phase IV (KMG-IV): sequencing the most valuable type-strain genomes for metagenomic binning, comparative biology and taxonomic classification.</title>
        <authorList>
            <person name="Goeker M."/>
        </authorList>
    </citation>
    <scope>NUCLEOTIDE SEQUENCE [LARGE SCALE GENOMIC DNA]</scope>
    <source>
        <strain evidence="2 3">DSM 9035</strain>
    </source>
</reference>
<dbReference type="InterPro" id="IPR016064">
    <property type="entry name" value="NAD/diacylglycerol_kinase_sf"/>
</dbReference>
<evidence type="ECO:0000259" key="1">
    <source>
        <dbReference type="PROSITE" id="PS50146"/>
    </source>
</evidence>
<dbReference type="RefSeq" id="WP_165933703.1">
    <property type="nucleotide sequence ID" value="NZ_SMAI01000004.1"/>
</dbReference>
<keyword evidence="3" id="KW-1185">Reference proteome</keyword>
<dbReference type="Proteomes" id="UP000294664">
    <property type="component" value="Unassembled WGS sequence"/>
</dbReference>
<keyword evidence="2" id="KW-0418">Kinase</keyword>
<accession>A0A4R3LYZ6</accession>
<protein>
    <submittedName>
        <fullName evidence="2">Diacylglycerol kinase family enzyme</fullName>
    </submittedName>
</protein>
<proteinExistence type="predicted"/>
<dbReference type="AlphaFoldDB" id="A0A4R3LYZ6"/>
<organism evidence="2 3">
    <name type="scientific">Aquabacter spiritensis</name>
    <dbReference type="NCBI Taxonomy" id="933073"/>
    <lineage>
        <taxon>Bacteria</taxon>
        <taxon>Pseudomonadati</taxon>
        <taxon>Pseudomonadota</taxon>
        <taxon>Alphaproteobacteria</taxon>
        <taxon>Hyphomicrobiales</taxon>
        <taxon>Xanthobacteraceae</taxon>
        <taxon>Aquabacter</taxon>
    </lineage>
</organism>
<name>A0A4R3LYZ6_9HYPH</name>
<comment type="caution">
    <text evidence="2">The sequence shown here is derived from an EMBL/GenBank/DDBJ whole genome shotgun (WGS) entry which is preliminary data.</text>
</comment>
<evidence type="ECO:0000313" key="2">
    <source>
        <dbReference type="EMBL" id="TCT05703.1"/>
    </source>
</evidence>
<dbReference type="EMBL" id="SMAI01000004">
    <property type="protein sequence ID" value="TCT05703.1"/>
    <property type="molecule type" value="Genomic_DNA"/>
</dbReference>
<dbReference type="Pfam" id="PF00781">
    <property type="entry name" value="DAGK_cat"/>
    <property type="match status" value="1"/>
</dbReference>
<dbReference type="GO" id="GO:0016301">
    <property type="term" value="F:kinase activity"/>
    <property type="evidence" value="ECO:0007669"/>
    <property type="project" value="UniProtKB-KW"/>
</dbReference>
<evidence type="ECO:0000313" key="3">
    <source>
        <dbReference type="Proteomes" id="UP000294664"/>
    </source>
</evidence>
<dbReference type="SUPFAM" id="SSF111331">
    <property type="entry name" value="NAD kinase/diacylglycerol kinase-like"/>
    <property type="match status" value="1"/>
</dbReference>
<dbReference type="SMART" id="SM00046">
    <property type="entry name" value="DAGKc"/>
    <property type="match status" value="1"/>
</dbReference>
<dbReference type="PROSITE" id="PS50146">
    <property type="entry name" value="DAGK"/>
    <property type="match status" value="1"/>
</dbReference>
<dbReference type="InterPro" id="IPR017438">
    <property type="entry name" value="ATP-NAD_kinase_N"/>
</dbReference>
<dbReference type="InterPro" id="IPR045540">
    <property type="entry name" value="YegS/DAGK_C"/>
</dbReference>
<keyword evidence="2" id="KW-0808">Transferase</keyword>
<dbReference type="InterPro" id="IPR001206">
    <property type="entry name" value="Diacylglycerol_kinase_cat_dom"/>
</dbReference>
<dbReference type="Gene3D" id="3.40.50.10330">
    <property type="entry name" value="Probable inorganic polyphosphate/atp-NAD kinase, domain 1"/>
    <property type="match status" value="1"/>
</dbReference>
<dbReference type="Pfam" id="PF19279">
    <property type="entry name" value="YegS_C"/>
    <property type="match status" value="1"/>
</dbReference>
<sequence>MRVTLIHNTGAGDGDASAEDIVSRLSELGHSTDCFPGKGPKLAEALARPADLIAVAGGDGTVNRVLKRLPPSSPPVAILPFGTANNIALSLGICGDWNVLAEGWRDGAAGRLDIGTVAHADGVQSVVEGVGTGAVAAAMRRLDNMTGSSKTQLRRARTAIVRAVRRKKVRSFLFEVDGRRVEVEAIFAEITNISRIGPKLNLAPSADLDDGQAELVYALEHQRDAFAEWLERGGDEGPPPLQCLRGRRITIFHANKRLRVDDDLDVSAAAALPLTLDMGGRKAPILLPPRRA</sequence>
<gene>
    <name evidence="2" type="ORF">EDC64_104263</name>
</gene>
<dbReference type="Gene3D" id="2.60.200.40">
    <property type="match status" value="1"/>
</dbReference>
<feature type="domain" description="DAGKc" evidence="1">
    <location>
        <begin position="1"/>
        <end position="121"/>
    </location>
</feature>